<dbReference type="EMBL" id="CABPRJ010001952">
    <property type="protein sequence ID" value="VVC42421.1"/>
    <property type="molecule type" value="Genomic_DNA"/>
</dbReference>
<name>A0A5E4NJ84_9HEMI</name>
<accession>A0A5E4NJ84</accession>
<proteinExistence type="predicted"/>
<protein>
    <submittedName>
        <fullName evidence="2">Uncharacterized protein</fullName>
    </submittedName>
</protein>
<dbReference type="Proteomes" id="UP000325440">
    <property type="component" value="Unassembled WGS sequence"/>
</dbReference>
<feature type="region of interest" description="Disordered" evidence="1">
    <location>
        <begin position="54"/>
        <end position="77"/>
    </location>
</feature>
<gene>
    <name evidence="2" type="ORF">CINCED_3A022421</name>
</gene>
<dbReference type="AlphaFoldDB" id="A0A5E4NJ84"/>
<evidence type="ECO:0000256" key="1">
    <source>
        <dbReference type="SAM" id="MobiDB-lite"/>
    </source>
</evidence>
<organism evidence="2 3">
    <name type="scientific">Cinara cedri</name>
    <dbReference type="NCBI Taxonomy" id="506608"/>
    <lineage>
        <taxon>Eukaryota</taxon>
        <taxon>Metazoa</taxon>
        <taxon>Ecdysozoa</taxon>
        <taxon>Arthropoda</taxon>
        <taxon>Hexapoda</taxon>
        <taxon>Insecta</taxon>
        <taxon>Pterygota</taxon>
        <taxon>Neoptera</taxon>
        <taxon>Paraneoptera</taxon>
        <taxon>Hemiptera</taxon>
        <taxon>Sternorrhyncha</taxon>
        <taxon>Aphidomorpha</taxon>
        <taxon>Aphidoidea</taxon>
        <taxon>Aphididae</taxon>
        <taxon>Lachninae</taxon>
        <taxon>Cinara</taxon>
    </lineage>
</organism>
<sequence>MTTESFLKSLPIVSPTFHHQVWLPSLTLSLELTYPIHCLSASSPLIIPLEDDSKRSLRSGSGKRSQGVPAKGSQETSLERTLAFCKSISQLLNTKFTKPTAKVD</sequence>
<evidence type="ECO:0000313" key="2">
    <source>
        <dbReference type="EMBL" id="VVC42421.1"/>
    </source>
</evidence>
<keyword evidence="3" id="KW-1185">Reference proteome</keyword>
<evidence type="ECO:0000313" key="3">
    <source>
        <dbReference type="Proteomes" id="UP000325440"/>
    </source>
</evidence>
<reference evidence="2 3" key="1">
    <citation type="submission" date="2019-08" db="EMBL/GenBank/DDBJ databases">
        <authorList>
            <person name="Alioto T."/>
            <person name="Alioto T."/>
            <person name="Gomez Garrido J."/>
        </authorList>
    </citation>
    <scope>NUCLEOTIDE SEQUENCE [LARGE SCALE GENOMIC DNA]</scope>
</reference>